<keyword evidence="2" id="KW-1133">Transmembrane helix</keyword>
<proteinExistence type="predicted"/>
<dbReference type="PROSITE" id="PS51257">
    <property type="entry name" value="PROKAR_LIPOPROTEIN"/>
    <property type="match status" value="1"/>
</dbReference>
<evidence type="ECO:0000313" key="5">
    <source>
        <dbReference type="Proteomes" id="UP000561011"/>
    </source>
</evidence>
<feature type="domain" description="LppM" evidence="3">
    <location>
        <begin position="22"/>
        <end position="184"/>
    </location>
</feature>
<dbReference type="PANTHER" id="PTHR24637:SF377">
    <property type="entry name" value="COLLAGEN TYPE IX ALPHA 1 CHAIN"/>
    <property type="match status" value="1"/>
</dbReference>
<protein>
    <recommendedName>
        <fullName evidence="3">LppM domain-containing protein</fullName>
    </recommendedName>
</protein>
<dbReference type="Proteomes" id="UP000561011">
    <property type="component" value="Unassembled WGS sequence"/>
</dbReference>
<dbReference type="AlphaFoldDB" id="A0A853EVU0"/>
<dbReference type="InterPro" id="IPR053807">
    <property type="entry name" value="LppM"/>
</dbReference>
<feature type="region of interest" description="Disordered" evidence="1">
    <location>
        <begin position="264"/>
        <end position="411"/>
    </location>
</feature>
<comment type="caution">
    <text evidence="4">The sequence shown here is derived from an EMBL/GenBank/DDBJ whole genome shotgun (WGS) entry which is preliminary data.</text>
</comment>
<feature type="compositionally biased region" description="Low complexity" evidence="1">
    <location>
        <begin position="273"/>
        <end position="397"/>
    </location>
</feature>
<feature type="compositionally biased region" description="Low complexity" evidence="1">
    <location>
        <begin position="204"/>
        <end position="216"/>
    </location>
</feature>
<feature type="compositionally biased region" description="Acidic residues" evidence="1">
    <location>
        <begin position="217"/>
        <end position="230"/>
    </location>
</feature>
<name>A0A853EVU0_9MICO</name>
<evidence type="ECO:0000256" key="1">
    <source>
        <dbReference type="SAM" id="MobiDB-lite"/>
    </source>
</evidence>
<organism evidence="4 5">
    <name type="scientific">Sanguibacter inulinus</name>
    <dbReference type="NCBI Taxonomy" id="60922"/>
    <lineage>
        <taxon>Bacteria</taxon>
        <taxon>Bacillati</taxon>
        <taxon>Actinomycetota</taxon>
        <taxon>Actinomycetes</taxon>
        <taxon>Micrococcales</taxon>
        <taxon>Sanguibacteraceae</taxon>
        <taxon>Sanguibacter</taxon>
    </lineage>
</organism>
<keyword evidence="2" id="KW-0472">Membrane</keyword>
<feature type="compositionally biased region" description="Pro residues" evidence="1">
    <location>
        <begin position="401"/>
        <end position="411"/>
    </location>
</feature>
<dbReference type="EMBL" id="JACBYE010000041">
    <property type="protein sequence ID" value="NYS94697.1"/>
    <property type="molecule type" value="Genomic_DNA"/>
</dbReference>
<evidence type="ECO:0000259" key="3">
    <source>
        <dbReference type="Pfam" id="PF21946"/>
    </source>
</evidence>
<keyword evidence="2" id="KW-0812">Transmembrane</keyword>
<gene>
    <name evidence="4" type="ORF">HZZ10_14350</name>
</gene>
<keyword evidence="5" id="KW-1185">Reference proteome</keyword>
<dbReference type="PANTHER" id="PTHR24637">
    <property type="entry name" value="COLLAGEN"/>
    <property type="match status" value="1"/>
</dbReference>
<evidence type="ECO:0000313" key="4">
    <source>
        <dbReference type="EMBL" id="NYS94697.1"/>
    </source>
</evidence>
<evidence type="ECO:0000256" key="2">
    <source>
        <dbReference type="SAM" id="Phobius"/>
    </source>
</evidence>
<accession>A0A853EVU0</accession>
<dbReference type="RefSeq" id="WP_179914015.1">
    <property type="nucleotide sequence ID" value="NZ_JACBYE010000041.1"/>
</dbReference>
<reference evidence="4 5" key="1">
    <citation type="submission" date="2020-07" db="EMBL/GenBank/DDBJ databases">
        <title>MOT database genomes.</title>
        <authorList>
            <person name="Joseph S."/>
            <person name="Aduse-Opoku J."/>
            <person name="Hashim A."/>
            <person name="Wade W."/>
            <person name="Curtis M."/>
        </authorList>
    </citation>
    <scope>NUCLEOTIDE SEQUENCE [LARGE SCALE GENOMIC DNA]</scope>
    <source>
        <strain evidence="4 5">DSM 100099</strain>
    </source>
</reference>
<feature type="compositionally biased region" description="Acidic residues" evidence="1">
    <location>
        <begin position="194"/>
        <end position="203"/>
    </location>
</feature>
<dbReference type="Pfam" id="PF21946">
    <property type="entry name" value="LppM"/>
    <property type="match status" value="1"/>
</dbReference>
<sequence length="411" mass="43440">MKRLTALAAGAVLAVTLTGCMRVQTDIVLHDDDTMDVQMVMAVEDAAIEELGMTSDDFLEQMETETGDDFLAPGTQSESYKQDGYTGYLYSVEDAKLEDFSDEALSFTRDGDEYVVSGTLESSDTGLTDDDLANMESLGMGDPDITFSVEFPGEVTESNGEIDGNTVTWTYVLGEPLEFDARGSAGGSGSVVDPSDDATDDATDPSTESTPDSSDSASDEPEADSSSSDDEGVNWLLWVGIGVGVLALAGLATWLILRNRKGGGQGGPGGPGAYAAAGAPAWGQQQGQPGQQQWGQQPQQPGQQGQQWGQPQQPGQPGQQQWGQPGQGQQQPGQPGQQWGQPDQQQGQQGQPGQQQWGQPGQGQPQQPGQQQWGQQTGQPGQPGQDQTGQQWGQPGKPGEEPPAPGQQPWR</sequence>
<feature type="transmembrane region" description="Helical" evidence="2">
    <location>
        <begin position="235"/>
        <end position="257"/>
    </location>
</feature>
<feature type="region of interest" description="Disordered" evidence="1">
    <location>
        <begin position="180"/>
        <end position="230"/>
    </location>
</feature>